<feature type="domain" description="Calponin-homology (CH)" evidence="1">
    <location>
        <begin position="9"/>
        <end position="114"/>
    </location>
</feature>
<dbReference type="InterPro" id="IPR052111">
    <property type="entry name" value="Spermatogenesis_Ciliary_MAP"/>
</dbReference>
<protein>
    <recommendedName>
        <fullName evidence="1">Calponin-homology (CH) domain-containing protein</fullName>
    </recommendedName>
</protein>
<dbReference type="InterPro" id="IPR010441">
    <property type="entry name" value="CH_2"/>
</dbReference>
<reference evidence="2" key="1">
    <citation type="submission" date="2021-02" db="EMBL/GenBank/DDBJ databases">
        <authorList>
            <person name="Nowell W R."/>
        </authorList>
    </citation>
    <scope>NUCLEOTIDE SEQUENCE</scope>
</reference>
<dbReference type="AlphaFoldDB" id="A0A814F7M8"/>
<dbReference type="FunFam" id="1.10.418.10:FF:000059">
    <property type="entry name" value="RIKEN cDNA 6430531B16 gene"/>
    <property type="match status" value="1"/>
</dbReference>
<proteinExistence type="predicted"/>
<dbReference type="Gene3D" id="1.10.418.10">
    <property type="entry name" value="Calponin-like domain"/>
    <property type="match status" value="1"/>
</dbReference>
<comment type="caution">
    <text evidence="2">The sequence shown here is derived from an EMBL/GenBank/DDBJ whole genome shotgun (WGS) entry which is preliminary data.</text>
</comment>
<dbReference type="GO" id="GO:0005930">
    <property type="term" value="C:axoneme"/>
    <property type="evidence" value="ECO:0007669"/>
    <property type="project" value="TreeGrafter"/>
</dbReference>
<dbReference type="PANTHER" id="PTHR12509:SF9">
    <property type="entry name" value="SPERM FLAGELLAR PROTEIN 1 ISOFORM X1"/>
    <property type="match status" value="1"/>
</dbReference>
<dbReference type="PROSITE" id="PS50021">
    <property type="entry name" value="CH"/>
    <property type="match status" value="1"/>
</dbReference>
<dbReference type="Proteomes" id="UP000663860">
    <property type="component" value="Unassembled WGS sequence"/>
</dbReference>
<dbReference type="Pfam" id="PF06294">
    <property type="entry name" value="CH_2"/>
    <property type="match status" value="1"/>
</dbReference>
<evidence type="ECO:0000313" key="2">
    <source>
        <dbReference type="EMBL" id="CAF0979224.1"/>
    </source>
</evidence>
<evidence type="ECO:0000259" key="1">
    <source>
        <dbReference type="PROSITE" id="PS50021"/>
    </source>
</evidence>
<evidence type="ECO:0000313" key="3">
    <source>
        <dbReference type="Proteomes" id="UP000663860"/>
    </source>
</evidence>
<dbReference type="EMBL" id="CAJNOE010000148">
    <property type="protein sequence ID" value="CAF0979224.1"/>
    <property type="molecule type" value="Genomic_DNA"/>
</dbReference>
<dbReference type="PANTHER" id="PTHR12509">
    <property type="entry name" value="SPERMATOGENESIS-ASSOCIATED 4-RELATED"/>
    <property type="match status" value="1"/>
</dbReference>
<dbReference type="InterPro" id="IPR036872">
    <property type="entry name" value="CH_dom_sf"/>
</dbReference>
<organism evidence="2 3">
    <name type="scientific">Adineta steineri</name>
    <dbReference type="NCBI Taxonomy" id="433720"/>
    <lineage>
        <taxon>Eukaryota</taxon>
        <taxon>Metazoa</taxon>
        <taxon>Spiralia</taxon>
        <taxon>Gnathifera</taxon>
        <taxon>Rotifera</taxon>
        <taxon>Eurotatoria</taxon>
        <taxon>Bdelloidea</taxon>
        <taxon>Adinetida</taxon>
        <taxon>Adinetidae</taxon>
        <taxon>Adineta</taxon>
    </lineage>
</organism>
<name>A0A814F7M8_9BILA</name>
<dbReference type="SUPFAM" id="SSF47576">
    <property type="entry name" value="Calponin-homology domain, CH-domain"/>
    <property type="match status" value="1"/>
</dbReference>
<sequence length="236" mass="27618">MAWRLTLNNLMVEELHTWIDSLLLSKPTTRFERDFADGTLVAEVIRYYFPDLIDIHNYISSSASKQKKDNWFTLKRKVFTRLGFDVPEAIITDICNAKLGAVDIFLYNLRIKIDKQLESRTNTQKRHLASTEQTVFPLTAVNQKHKGEPRFSTRSNVTSKSNNNLNNKWVHQSDFNELKQQCLRQQQQLGLLLTKTHSLEHFVQLVDKRINEFSPAIVDKRHTKHSDILVKKQQKK</sequence>
<dbReference type="InterPro" id="IPR001715">
    <property type="entry name" value="CH_dom"/>
</dbReference>
<dbReference type="GO" id="GO:0008017">
    <property type="term" value="F:microtubule binding"/>
    <property type="evidence" value="ECO:0007669"/>
    <property type="project" value="TreeGrafter"/>
</dbReference>
<gene>
    <name evidence="2" type="ORF">IZO911_LOCUS16478</name>
</gene>
<accession>A0A814F7M8</accession>
<dbReference type="GO" id="GO:0051493">
    <property type="term" value="P:regulation of cytoskeleton organization"/>
    <property type="evidence" value="ECO:0007669"/>
    <property type="project" value="TreeGrafter"/>
</dbReference>